<dbReference type="EMBL" id="KE148153">
    <property type="protein sequence ID" value="EPE06270.1"/>
    <property type="molecule type" value="Genomic_DNA"/>
</dbReference>
<feature type="compositionally biased region" description="Low complexity" evidence="7">
    <location>
        <begin position="1033"/>
        <end position="1051"/>
    </location>
</feature>
<dbReference type="GO" id="GO:0005634">
    <property type="term" value="C:nucleus"/>
    <property type="evidence" value="ECO:0007669"/>
    <property type="project" value="UniProtKB-SubCell"/>
</dbReference>
<gene>
    <name evidence="9" type="ORF">F503_02398</name>
</gene>
<keyword evidence="3" id="KW-0694">RNA-binding</keyword>
<feature type="region of interest" description="Disordered" evidence="7">
    <location>
        <begin position="861"/>
        <end position="880"/>
    </location>
</feature>
<dbReference type="Proteomes" id="UP000016923">
    <property type="component" value="Unassembled WGS sequence"/>
</dbReference>
<dbReference type="OMA" id="PFPGELQ"/>
<feature type="compositionally biased region" description="Polar residues" evidence="7">
    <location>
        <begin position="1104"/>
        <end position="1113"/>
    </location>
</feature>
<dbReference type="eggNOG" id="ENOG502QVI0">
    <property type="taxonomic scope" value="Eukaryota"/>
</dbReference>
<feature type="domain" description="Gem-associated protein 5 TPR" evidence="8">
    <location>
        <begin position="596"/>
        <end position="751"/>
    </location>
</feature>
<evidence type="ECO:0000256" key="7">
    <source>
        <dbReference type="SAM" id="MobiDB-lite"/>
    </source>
</evidence>
<sequence>MSAPRSRPRQRSAAESSLASREKITAAQDYTMPPTTISKMARHFDPCVATANMFLYAQGNSIVCCHHDTLTIERRFSRHPDEVQLLAVDNMSERGAGRLVVSYDASQNAIVWDIMTGNEVARFASFSNLTAVAWMRNGAVAFGNDSGTIILFEPETSEHISFRTIDQIAVTALAPAADCRTFAIGFTILHNLTTSRGPSPIVGLSWHASSARQRSDMLAVQTYDGDLRVWSVAKSHHSSEPAKVVRILKRTENFIPGPNWMNWSKNGRIIQHSESQTLSWDVRTKHVTYDSIPTRDHVRGLAVYGPGASLFTLGPNNTVQQFDLNAPAVELVNVQHPANLLPPSPPVSIEEQERKAAEEAAEAAEIAAAAGAMSETESAITSSSAAPTSESEISIHLDGGVSESDDDHLSPFARMQNAAHLDTLADSESDLLRTISPAPSQTSDLSSRSGHSSQTPNNYPRSLQSRGLTEHTYMSIGSSLKSSALSNINQQYQPQNSSRHPSHRRHHSNMHSAATGVSGAMTSTTFSTNTSGRTGASRPSRLRNEVPRSPDDAKVRDLFKFTRSRLTDVPYRMPPPLNNIARLTNDDLRRQMLQTVFGWTEDVEDLIRDEMSRNPAGSANRILLAKWLGDIDPDIIAASSETMTSSDWMLLALSGIGSQASQHKLGRAYIQRLLESGDLNAAATIMIGMGDHNDAIEIYASHHKYMEALLVASLFYPSVWERQSHLIKKWGEWAIKNGHRELAIRCAACTGKESTEPWTSPSAAQINFPSIHSTVPELLSPPLSPPSVMQRGPQRSVAKSSALRLITNFGDDSHRAKFYSNQDGDGATPIAAGVTPIVDTAISPGLGGSGDMTAFIRPSQRSTFNTPSSARPSGGFGRQRLASIGEAPNDANHPRNLLKGVSAAFDEPSTQAAGVSKASTRNEYTPAARAVSPPIQGTVSDNNFSIGMALQRASTSSPLYSRKDQPMPSPSPASLAMLMDGRNSRNGPRNRIPLGLDLSIGHVGQGSNAEATSPERSGTSTNRYRWPTRRRGPGSVSSSVTSNSSLYGSRSSRFRTGDIPTTGKTLDEYINSIDAAKTRDRASSRERRHKSRESSRRRPSVGSATPSASSVITVGTYPLREQQADDSWSSSRGYPTTKSSGKRSPRSPVPMSPEDLINLSTPRMFGRDDIIANPSGEIAPLTVRKASTSSQQHVDAARPSSKSRPSSRASSRGRVGRGKSPDRRPPALEIPRGRNASRTASTVRSPSSPLPFTNSEARGTKSVEDEEDLKRAIEDKERFRNRDRTSTNRGRASSKTRRANSPGSVKGRDRSQSRRRTPVIADPIDRAATASTSRNHRATGGPPPAPSAIAVASGVGLGIDRASSTLHPQQAAGEELGRRRTQSAMSDRSNRGDRGDLRQLSKDERAERKAAAARELENRRKSLVRHPMAPSIVHPDYLSPGLPPQIPEMYEVSSPPTDLPTRSQTAEPGSMSKASSSSSRARSMFAPRGTTIGLPATPKAMRLVMEPGAGAGNSTPEVPPIPSGYSYYSQQQQQQQQHQQAGSSSGNSSPQAGGSPYNSSYGFQPAPAATLESKPAKEETLTLLPSTVYQPPAPSRGAIPRSMSAPPQELVYHKSSLSQDFVSPRKTGRSNSKASVPEEGMGSLDQNASINSLLGGTLTAKTYRRPSLDNLVPPPPPPPPAPPMLKELAHLAMPPPPPPAPLPFGSMGGHNAPVVYGGHTSGTIEVVMDDGEVQPIMAMSQPSNNQYAAIPPPPPPPPPPPLSMGMESLSPSRNGHQRGRSSTDNSIAGRISRATERMRSASRGPNNASAASRARSPEIVMAPYESIHIPQSRAPEMTFAPYESVPAPMSFSARNSPPQQHQAQQQAYQQQMRTGLHHSEMI</sequence>
<dbReference type="Gene3D" id="1.25.40.470">
    <property type="match status" value="1"/>
</dbReference>
<keyword evidence="5" id="KW-0804">Transcription</keyword>
<feature type="compositionally biased region" description="Pro residues" evidence="7">
    <location>
        <begin position="1750"/>
        <end position="1762"/>
    </location>
</feature>
<keyword evidence="4" id="KW-0805">Transcription regulation</keyword>
<evidence type="ECO:0000256" key="2">
    <source>
        <dbReference type="ARBA" id="ARBA00022553"/>
    </source>
</evidence>
<evidence type="ECO:0000256" key="5">
    <source>
        <dbReference type="ARBA" id="ARBA00023163"/>
    </source>
</evidence>
<dbReference type="GO" id="GO:0003712">
    <property type="term" value="F:transcription coregulator activity"/>
    <property type="evidence" value="ECO:0007669"/>
    <property type="project" value="InterPro"/>
</dbReference>
<feature type="compositionally biased region" description="Basic residues" evidence="7">
    <location>
        <begin position="500"/>
        <end position="509"/>
    </location>
</feature>
<dbReference type="HOGENOM" id="CLU_000799_1_1_1"/>
<feature type="compositionally biased region" description="Low complexity" evidence="7">
    <location>
        <begin position="1523"/>
        <end position="1556"/>
    </location>
</feature>
<evidence type="ECO:0000259" key="8">
    <source>
        <dbReference type="Pfam" id="PF23774"/>
    </source>
</evidence>
<feature type="region of interest" description="Disordered" evidence="7">
    <location>
        <begin position="1743"/>
        <end position="1817"/>
    </location>
</feature>
<feature type="region of interest" description="Disordered" evidence="7">
    <location>
        <begin position="1838"/>
        <end position="1882"/>
    </location>
</feature>
<dbReference type="OrthoDB" id="7326421at2759"/>
<accession>S3CZB2</accession>
<feature type="compositionally biased region" description="Low complexity" evidence="7">
    <location>
        <begin position="1859"/>
        <end position="1871"/>
    </location>
</feature>
<feature type="compositionally biased region" description="Polar residues" evidence="7">
    <location>
        <begin position="1454"/>
        <end position="1467"/>
    </location>
</feature>
<feature type="region of interest" description="Disordered" evidence="7">
    <location>
        <begin position="1616"/>
        <end position="1646"/>
    </location>
</feature>
<reference evidence="9 10" key="1">
    <citation type="journal article" date="2013" name="BMC Genomics">
        <title>The genome and transcriptome of the pine saprophyte Ophiostoma piceae, and a comparison with the bark beetle-associated pine pathogen Grosmannia clavigera.</title>
        <authorList>
            <person name="Haridas S."/>
            <person name="Wang Y."/>
            <person name="Lim L."/>
            <person name="Massoumi Alamouti S."/>
            <person name="Jackman S."/>
            <person name="Docking R."/>
            <person name="Robertson G."/>
            <person name="Birol I."/>
            <person name="Bohlmann J."/>
            <person name="Breuil C."/>
        </authorList>
    </citation>
    <scope>NUCLEOTIDE SEQUENCE [LARGE SCALE GENOMIC DNA]</scope>
    <source>
        <strain evidence="9 10">UAMH 11346</strain>
    </source>
</reference>
<name>S3CZB2_OPHP1</name>
<evidence type="ECO:0000256" key="3">
    <source>
        <dbReference type="ARBA" id="ARBA00022884"/>
    </source>
</evidence>
<dbReference type="GO" id="GO:0003723">
    <property type="term" value="F:RNA binding"/>
    <property type="evidence" value="ECO:0007669"/>
    <property type="project" value="UniProtKB-KW"/>
</dbReference>
<feature type="compositionally biased region" description="Basic and acidic residues" evidence="7">
    <location>
        <begin position="1076"/>
        <end position="1085"/>
    </location>
</feature>
<feature type="compositionally biased region" description="Basic residues" evidence="7">
    <location>
        <begin position="1"/>
        <end position="10"/>
    </location>
</feature>
<evidence type="ECO:0000256" key="4">
    <source>
        <dbReference type="ARBA" id="ARBA00023015"/>
    </source>
</evidence>
<feature type="region of interest" description="Disordered" evidence="7">
    <location>
        <begin position="363"/>
        <end position="392"/>
    </location>
</feature>
<feature type="compositionally biased region" description="Low complexity" evidence="7">
    <location>
        <begin position="1801"/>
        <end position="1814"/>
    </location>
</feature>
<protein>
    <submittedName>
        <fullName evidence="9">Wd g-beta repeat protein</fullName>
    </submittedName>
</protein>
<keyword evidence="6" id="KW-0539">Nucleus</keyword>
<feature type="compositionally biased region" description="Low complexity" evidence="7">
    <location>
        <begin position="1470"/>
        <end position="1484"/>
    </location>
</feature>
<feature type="compositionally biased region" description="Basic and acidic residues" evidence="7">
    <location>
        <begin position="1388"/>
        <end position="1420"/>
    </location>
</feature>
<feature type="compositionally biased region" description="Basic and acidic residues" evidence="7">
    <location>
        <begin position="542"/>
        <end position="551"/>
    </location>
</feature>
<feature type="compositionally biased region" description="Basic and acidic residues" evidence="7">
    <location>
        <begin position="1258"/>
        <end position="1286"/>
    </location>
</feature>
<feature type="compositionally biased region" description="Polar residues" evidence="7">
    <location>
        <begin position="1236"/>
        <end position="1257"/>
    </location>
</feature>
<dbReference type="STRING" id="1262450.S3CZB2"/>
<dbReference type="PANTHER" id="PTHR15528">
    <property type="entry name" value="PEROXISOME PROLIFERATOR ACTIVATED RECEPTOR GAMMA COACTIVATOR 1 PGC-1 -RELATED"/>
    <property type="match status" value="1"/>
</dbReference>
<proteinExistence type="predicted"/>
<dbReference type="Gene3D" id="2.130.10.10">
    <property type="entry name" value="YVTN repeat-like/Quinoprotein amine dehydrogenase"/>
    <property type="match status" value="1"/>
</dbReference>
<feature type="compositionally biased region" description="Basic residues" evidence="7">
    <location>
        <begin position="1086"/>
        <end position="1099"/>
    </location>
</feature>
<feature type="compositionally biased region" description="Low complexity" evidence="7">
    <location>
        <begin position="1197"/>
        <end position="1213"/>
    </location>
</feature>
<feature type="compositionally biased region" description="Polar residues" evidence="7">
    <location>
        <begin position="1005"/>
        <end position="1023"/>
    </location>
</feature>
<keyword evidence="2" id="KW-0597">Phosphoprotein</keyword>
<feature type="compositionally biased region" description="Polar residues" evidence="7">
    <location>
        <begin position="909"/>
        <end position="923"/>
    </location>
</feature>
<evidence type="ECO:0000313" key="10">
    <source>
        <dbReference type="Proteomes" id="UP000016923"/>
    </source>
</evidence>
<evidence type="ECO:0000313" key="9">
    <source>
        <dbReference type="EMBL" id="EPE06270.1"/>
    </source>
</evidence>
<feature type="compositionally biased region" description="Polar residues" evidence="7">
    <location>
        <begin position="520"/>
        <end position="534"/>
    </location>
</feature>
<comment type="subcellular location">
    <subcellularLocation>
        <location evidence="1">Nucleus</location>
    </subcellularLocation>
</comment>
<dbReference type="Pfam" id="PF23774">
    <property type="entry name" value="TPR_GEMI5"/>
    <property type="match status" value="1"/>
</dbReference>
<feature type="compositionally biased region" description="Polar residues" evidence="7">
    <location>
        <begin position="437"/>
        <end position="466"/>
    </location>
</feature>
<evidence type="ECO:0000256" key="6">
    <source>
        <dbReference type="ARBA" id="ARBA00023242"/>
    </source>
</evidence>
<feature type="region of interest" description="Disordered" evidence="7">
    <location>
        <begin position="1366"/>
        <end position="1603"/>
    </location>
</feature>
<organism evidence="9 10">
    <name type="scientific">Ophiostoma piceae (strain UAMH 11346)</name>
    <name type="common">Sap stain fungus</name>
    <dbReference type="NCBI Taxonomy" id="1262450"/>
    <lineage>
        <taxon>Eukaryota</taxon>
        <taxon>Fungi</taxon>
        <taxon>Dikarya</taxon>
        <taxon>Ascomycota</taxon>
        <taxon>Pezizomycotina</taxon>
        <taxon>Sordariomycetes</taxon>
        <taxon>Sordariomycetidae</taxon>
        <taxon>Ophiostomatales</taxon>
        <taxon>Ophiostomataceae</taxon>
        <taxon>Ophiostoma</taxon>
    </lineage>
</organism>
<dbReference type="GO" id="GO:0045944">
    <property type="term" value="P:positive regulation of transcription by RNA polymerase II"/>
    <property type="evidence" value="ECO:0007669"/>
    <property type="project" value="TreeGrafter"/>
</dbReference>
<feature type="region of interest" description="Disordered" evidence="7">
    <location>
        <begin position="955"/>
        <end position="1161"/>
    </location>
</feature>
<feature type="region of interest" description="Disordered" evidence="7">
    <location>
        <begin position="434"/>
        <end position="466"/>
    </location>
</feature>
<feature type="compositionally biased region" description="Polar residues" evidence="7">
    <location>
        <begin position="1769"/>
        <end position="1786"/>
    </location>
</feature>
<dbReference type="InterPro" id="IPR034605">
    <property type="entry name" value="PGC-1"/>
</dbReference>
<dbReference type="InterPro" id="IPR015943">
    <property type="entry name" value="WD40/YVTN_repeat-like_dom_sf"/>
</dbReference>
<feature type="region of interest" description="Disordered" evidence="7">
    <location>
        <begin position="909"/>
        <end position="936"/>
    </location>
</feature>
<dbReference type="SUPFAM" id="SSF50978">
    <property type="entry name" value="WD40 repeat-like"/>
    <property type="match status" value="1"/>
</dbReference>
<feature type="compositionally biased region" description="Polar residues" evidence="7">
    <location>
        <begin position="861"/>
        <end position="871"/>
    </location>
</feature>
<dbReference type="VEuPathDB" id="FungiDB:F503_02398"/>
<feature type="compositionally biased region" description="Polar residues" evidence="7">
    <location>
        <begin position="1125"/>
        <end position="1139"/>
    </location>
</feature>
<dbReference type="InterPro" id="IPR036322">
    <property type="entry name" value="WD40_repeat_dom_sf"/>
</dbReference>
<evidence type="ECO:0000256" key="1">
    <source>
        <dbReference type="ARBA" id="ARBA00004123"/>
    </source>
</evidence>
<feature type="region of interest" description="Disordered" evidence="7">
    <location>
        <begin position="1"/>
        <end position="31"/>
    </location>
</feature>
<dbReference type="PANTHER" id="PTHR15528:SF11">
    <property type="entry name" value="FI18188P1"/>
    <property type="match status" value="1"/>
</dbReference>
<dbReference type="InterPro" id="IPR056421">
    <property type="entry name" value="TPR_GEMI5"/>
</dbReference>
<keyword evidence="10" id="KW-1185">Reference proteome</keyword>
<feature type="region of interest" description="Disordered" evidence="7">
    <location>
        <begin position="489"/>
        <end position="551"/>
    </location>
</feature>
<feature type="region of interest" description="Disordered" evidence="7">
    <location>
        <begin position="1183"/>
        <end position="1350"/>
    </location>
</feature>